<dbReference type="STRING" id="56216.A0A1A6HFJ6"/>
<keyword evidence="7" id="KW-0496">Mitochondrion</keyword>
<reference evidence="9 10" key="1">
    <citation type="submission" date="2016-06" db="EMBL/GenBank/DDBJ databases">
        <title>The Draft Genome Sequence and Annotation of the Desert Woodrat Neotoma lepida.</title>
        <authorList>
            <person name="Campbell M."/>
            <person name="Oakeson K.F."/>
            <person name="Yandell M."/>
            <person name="Halpert J.R."/>
            <person name="Dearing D."/>
        </authorList>
    </citation>
    <scope>NUCLEOTIDE SEQUENCE [LARGE SCALE GENOMIC DNA]</scope>
    <source>
        <strain evidence="9">417</strain>
        <tissue evidence="9">Liver</tissue>
    </source>
</reference>
<dbReference type="GO" id="GO:0097345">
    <property type="term" value="P:mitochondrial outer membrane permeabilization"/>
    <property type="evidence" value="ECO:0007669"/>
    <property type="project" value="TreeGrafter"/>
</dbReference>
<evidence type="ECO:0000313" key="9">
    <source>
        <dbReference type="EMBL" id="OBS77021.1"/>
    </source>
</evidence>
<dbReference type="GO" id="GO:0042802">
    <property type="term" value="F:identical protein binding"/>
    <property type="evidence" value="ECO:0007669"/>
    <property type="project" value="UniProtKB-ARBA"/>
</dbReference>
<feature type="non-terminal residue" evidence="9">
    <location>
        <position position="137"/>
    </location>
</feature>
<dbReference type="EMBL" id="LZPO01034772">
    <property type="protein sequence ID" value="OBS77021.1"/>
    <property type="molecule type" value="Genomic_DNA"/>
</dbReference>
<dbReference type="InterPro" id="IPR010548">
    <property type="entry name" value="BNIP3"/>
</dbReference>
<dbReference type="GO" id="GO:0005741">
    <property type="term" value="C:mitochondrial outer membrane"/>
    <property type="evidence" value="ECO:0007669"/>
    <property type="project" value="TreeGrafter"/>
</dbReference>
<evidence type="ECO:0000256" key="6">
    <source>
        <dbReference type="ARBA" id="ARBA00022989"/>
    </source>
</evidence>
<keyword evidence="6" id="KW-1133">Transmembrane helix</keyword>
<evidence type="ECO:0000256" key="4">
    <source>
        <dbReference type="ARBA" id="ARBA00022692"/>
    </source>
</evidence>
<sequence length="137" mass="15670">GSWVDLYFSNGNGSSVPASVSIYNGNMGKKLLLDASGGTYLTLDTTRYQQSRNRHHSIGEKNSTLPEEDCMERRREAESILKKNSDWIWDWSIHSYSQHKKHKCYGERGVFSSDVLKVFLSLCCRLICWPGLGIYTR</sequence>
<proteinExistence type="inferred from homology"/>
<evidence type="ECO:0000313" key="10">
    <source>
        <dbReference type="Proteomes" id="UP000092124"/>
    </source>
</evidence>
<protein>
    <submittedName>
        <fullName evidence="9">Uncharacterized protein</fullName>
    </submittedName>
</protein>
<dbReference type="Proteomes" id="UP000092124">
    <property type="component" value="Unassembled WGS sequence"/>
</dbReference>
<dbReference type="Pfam" id="PF06553">
    <property type="entry name" value="BNIP3"/>
    <property type="match status" value="1"/>
</dbReference>
<dbReference type="PANTHER" id="PTHR15186:SF4">
    <property type="entry name" value="BCL2_ADENOVIRUS E1B 19 KDA PROTEIN-INTERACTING PROTEIN 3"/>
    <property type="match status" value="1"/>
</dbReference>
<comment type="similarity">
    <text evidence="3">Belongs to the NIP3 family.</text>
</comment>
<dbReference type="GO" id="GO:0005635">
    <property type="term" value="C:nuclear envelope"/>
    <property type="evidence" value="ECO:0007669"/>
    <property type="project" value="TreeGrafter"/>
</dbReference>
<gene>
    <name evidence="9" type="ORF">A6R68_16533</name>
</gene>
<accession>A0A1A6HFJ6</accession>
<dbReference type="PANTHER" id="PTHR15186">
    <property type="entry name" value="RE48077P"/>
    <property type="match status" value="1"/>
</dbReference>
<comment type="caution">
    <text evidence="9">The sequence shown here is derived from an EMBL/GenBank/DDBJ whole genome shotgun (WGS) entry which is preliminary data.</text>
</comment>
<evidence type="ECO:0000256" key="5">
    <source>
        <dbReference type="ARBA" id="ARBA00022703"/>
    </source>
</evidence>
<evidence type="ECO:0000256" key="8">
    <source>
        <dbReference type="ARBA" id="ARBA00023136"/>
    </source>
</evidence>
<evidence type="ECO:0000256" key="3">
    <source>
        <dbReference type="ARBA" id="ARBA00007710"/>
    </source>
</evidence>
<comment type="subcellular location">
    <subcellularLocation>
        <location evidence="1">Membrane</location>
        <topology evidence="1">Single-pass membrane protein</topology>
    </subcellularLocation>
    <subcellularLocation>
        <location evidence="2">Mitochondrion membrane</location>
    </subcellularLocation>
</comment>
<feature type="non-terminal residue" evidence="9">
    <location>
        <position position="1"/>
    </location>
</feature>
<organism evidence="9 10">
    <name type="scientific">Neotoma lepida</name>
    <name type="common">Desert woodrat</name>
    <dbReference type="NCBI Taxonomy" id="56216"/>
    <lineage>
        <taxon>Eukaryota</taxon>
        <taxon>Metazoa</taxon>
        <taxon>Chordata</taxon>
        <taxon>Craniata</taxon>
        <taxon>Vertebrata</taxon>
        <taxon>Euteleostomi</taxon>
        <taxon>Mammalia</taxon>
        <taxon>Eutheria</taxon>
        <taxon>Euarchontoglires</taxon>
        <taxon>Glires</taxon>
        <taxon>Rodentia</taxon>
        <taxon>Myomorpha</taxon>
        <taxon>Muroidea</taxon>
        <taxon>Cricetidae</taxon>
        <taxon>Neotominae</taxon>
        <taxon>Neotoma</taxon>
    </lineage>
</organism>
<dbReference type="OrthoDB" id="5857140at2759"/>
<keyword evidence="8" id="KW-0472">Membrane</keyword>
<dbReference type="GO" id="GO:0043065">
    <property type="term" value="P:positive regulation of apoptotic process"/>
    <property type="evidence" value="ECO:0007669"/>
    <property type="project" value="InterPro"/>
</dbReference>
<evidence type="ECO:0000256" key="2">
    <source>
        <dbReference type="ARBA" id="ARBA00004325"/>
    </source>
</evidence>
<keyword evidence="4" id="KW-0812">Transmembrane</keyword>
<evidence type="ECO:0000256" key="7">
    <source>
        <dbReference type="ARBA" id="ARBA00023128"/>
    </source>
</evidence>
<dbReference type="GO" id="GO:0005783">
    <property type="term" value="C:endoplasmic reticulum"/>
    <property type="evidence" value="ECO:0007669"/>
    <property type="project" value="TreeGrafter"/>
</dbReference>
<keyword evidence="5" id="KW-0053">Apoptosis</keyword>
<name>A0A1A6HFJ6_NEOLE</name>
<dbReference type="AlphaFoldDB" id="A0A1A6HFJ6"/>
<evidence type="ECO:0000256" key="1">
    <source>
        <dbReference type="ARBA" id="ARBA00004167"/>
    </source>
</evidence>
<keyword evidence="10" id="KW-1185">Reference proteome</keyword>